<protein>
    <submittedName>
        <fullName evidence="3">Arylesterase</fullName>
    </submittedName>
</protein>
<feature type="domain" description="SGNH hydrolase-type esterase" evidence="2">
    <location>
        <begin position="32"/>
        <end position="189"/>
    </location>
</feature>
<dbReference type="Proteomes" id="UP000472676">
    <property type="component" value="Unassembled WGS sequence"/>
</dbReference>
<gene>
    <name evidence="3" type="ORF">G7Y85_17515</name>
</gene>
<dbReference type="InterPro" id="IPR013830">
    <property type="entry name" value="SGNH_hydro"/>
</dbReference>
<dbReference type="Pfam" id="PF13472">
    <property type="entry name" value="Lipase_GDSL_2"/>
    <property type="match status" value="1"/>
</dbReference>
<feature type="chain" id="PRO_5026827390" evidence="1">
    <location>
        <begin position="21"/>
        <end position="209"/>
    </location>
</feature>
<keyword evidence="1" id="KW-0732">Signal</keyword>
<dbReference type="InterPro" id="IPR036514">
    <property type="entry name" value="SGNH_hydro_sf"/>
</dbReference>
<evidence type="ECO:0000259" key="2">
    <source>
        <dbReference type="Pfam" id="PF13472"/>
    </source>
</evidence>
<reference evidence="3 4" key="1">
    <citation type="journal article" date="2014" name="Int. J. Syst. Evol. Microbiol.">
        <title>Solimonas terrae sp. nov., isolated from soil.</title>
        <authorList>
            <person name="Kim S.J."/>
            <person name="Moon J.Y."/>
            <person name="Weon H.Y."/>
            <person name="Ahn J.H."/>
            <person name="Chen W.M."/>
            <person name="Kwon S.W."/>
        </authorList>
    </citation>
    <scope>NUCLEOTIDE SEQUENCE [LARGE SCALE GENOMIC DNA]</scope>
    <source>
        <strain evidence="3 4">KIS83-12</strain>
    </source>
</reference>
<accession>A0A6M2BXK9</accession>
<dbReference type="GO" id="GO:0004622">
    <property type="term" value="F:phosphatidylcholine lysophospholipase activity"/>
    <property type="evidence" value="ECO:0007669"/>
    <property type="project" value="TreeGrafter"/>
</dbReference>
<dbReference type="AlphaFoldDB" id="A0A6M2BXK9"/>
<feature type="signal peptide" evidence="1">
    <location>
        <begin position="1"/>
        <end position="20"/>
    </location>
</feature>
<dbReference type="EMBL" id="JAAMOW010000009">
    <property type="protein sequence ID" value="NGY06577.1"/>
    <property type="molecule type" value="Genomic_DNA"/>
</dbReference>
<proteinExistence type="predicted"/>
<dbReference type="Gene3D" id="3.40.50.1110">
    <property type="entry name" value="SGNH hydrolase"/>
    <property type="match status" value="1"/>
</dbReference>
<evidence type="ECO:0000313" key="3">
    <source>
        <dbReference type="EMBL" id="NGY06577.1"/>
    </source>
</evidence>
<dbReference type="PANTHER" id="PTHR30383:SF24">
    <property type="entry name" value="THIOESTERASE 1_PROTEASE 1_LYSOPHOSPHOLIPASE L1"/>
    <property type="match status" value="1"/>
</dbReference>
<dbReference type="SUPFAM" id="SSF52266">
    <property type="entry name" value="SGNH hydrolase"/>
    <property type="match status" value="1"/>
</dbReference>
<sequence length="209" mass="22433">MFKRFLICGLLLGFAASAQPAPATAKAPVWLVLGDSLSAAYGIPQSAGWVSLLQQRLAERGYRAQVINASVSGETTAGGLTRLPALLEHHHPDVVLIELGGNDGLRALPIARLRDNLQQLVSLSRKAGATPVLFEMMLPPNYGEEYVSAFTASFHQIAKLDRLALVPFLLAPIAADRDAFQADGIHPIAASEPKVLDAVWPTLEPLARR</sequence>
<evidence type="ECO:0000256" key="1">
    <source>
        <dbReference type="SAM" id="SignalP"/>
    </source>
</evidence>
<evidence type="ECO:0000313" key="4">
    <source>
        <dbReference type="Proteomes" id="UP000472676"/>
    </source>
</evidence>
<organism evidence="3 4">
    <name type="scientific">Solimonas terrae</name>
    <dbReference type="NCBI Taxonomy" id="1396819"/>
    <lineage>
        <taxon>Bacteria</taxon>
        <taxon>Pseudomonadati</taxon>
        <taxon>Pseudomonadota</taxon>
        <taxon>Gammaproteobacteria</taxon>
        <taxon>Nevskiales</taxon>
        <taxon>Nevskiaceae</taxon>
        <taxon>Solimonas</taxon>
    </lineage>
</organism>
<name>A0A6M2BXK9_9GAMM</name>
<comment type="caution">
    <text evidence="3">The sequence shown here is derived from an EMBL/GenBank/DDBJ whole genome shotgun (WGS) entry which is preliminary data.</text>
</comment>
<dbReference type="CDD" id="cd01822">
    <property type="entry name" value="Lysophospholipase_L1_like"/>
    <property type="match status" value="1"/>
</dbReference>
<dbReference type="PANTHER" id="PTHR30383">
    <property type="entry name" value="THIOESTERASE 1/PROTEASE 1/LYSOPHOSPHOLIPASE L1"/>
    <property type="match status" value="1"/>
</dbReference>
<keyword evidence="4" id="KW-1185">Reference proteome</keyword>
<dbReference type="InterPro" id="IPR051532">
    <property type="entry name" value="Ester_Hydrolysis_Enzymes"/>
</dbReference>